<feature type="transmembrane region" description="Helical" evidence="6">
    <location>
        <begin position="94"/>
        <end position="114"/>
    </location>
</feature>
<evidence type="ECO:0000256" key="5">
    <source>
        <dbReference type="SAM" id="MobiDB-lite"/>
    </source>
</evidence>
<dbReference type="Proteomes" id="UP000179807">
    <property type="component" value="Unassembled WGS sequence"/>
</dbReference>
<dbReference type="OrthoDB" id="10534148at2759"/>
<comment type="caution">
    <text evidence="7">The sequence shown here is derived from an EMBL/GenBank/DDBJ whole genome shotgun (WGS) entry which is preliminary data.</text>
</comment>
<dbReference type="EMBL" id="MLAK01000250">
    <property type="protein sequence ID" value="OHT15247.1"/>
    <property type="molecule type" value="Genomic_DNA"/>
</dbReference>
<evidence type="ECO:0000313" key="7">
    <source>
        <dbReference type="EMBL" id="OHT15247.1"/>
    </source>
</evidence>
<keyword evidence="2 6" id="KW-0812">Transmembrane</keyword>
<evidence type="ECO:0000256" key="6">
    <source>
        <dbReference type="SAM" id="Phobius"/>
    </source>
</evidence>
<evidence type="ECO:0000256" key="1">
    <source>
        <dbReference type="ARBA" id="ARBA00004141"/>
    </source>
</evidence>
<dbReference type="InterPro" id="IPR013714">
    <property type="entry name" value="Golgi_TVP15"/>
</dbReference>
<reference evidence="7" key="1">
    <citation type="submission" date="2016-10" db="EMBL/GenBank/DDBJ databases">
        <authorList>
            <person name="Benchimol M."/>
            <person name="Almeida L.G."/>
            <person name="Vasconcelos A.T."/>
            <person name="Perreira-Neves A."/>
            <person name="Rosa I.A."/>
            <person name="Tasca T."/>
            <person name="Bogo M.R."/>
            <person name="de Souza W."/>
        </authorList>
    </citation>
    <scope>NUCLEOTIDE SEQUENCE [LARGE SCALE GENOMIC DNA]</scope>
    <source>
        <strain evidence="7">K</strain>
    </source>
</reference>
<dbReference type="Pfam" id="PF08507">
    <property type="entry name" value="COPI_assoc"/>
    <property type="match status" value="1"/>
</dbReference>
<feature type="region of interest" description="Disordered" evidence="5">
    <location>
        <begin position="125"/>
        <end position="149"/>
    </location>
</feature>
<feature type="transmembrane region" description="Helical" evidence="6">
    <location>
        <begin position="37"/>
        <end position="59"/>
    </location>
</feature>
<dbReference type="VEuPathDB" id="TrichDB:TRFO_14285"/>
<gene>
    <name evidence="7" type="ORF">TRFO_14285</name>
</gene>
<dbReference type="PANTHER" id="PTHR28128:SF1">
    <property type="entry name" value="GOLGI APPARATUS MEMBRANE PROTEIN TVP15"/>
    <property type="match status" value="1"/>
</dbReference>
<evidence type="ECO:0008006" key="9">
    <source>
        <dbReference type="Google" id="ProtNLM"/>
    </source>
</evidence>
<accession>A0A1J4KVI1</accession>
<dbReference type="AlphaFoldDB" id="A0A1J4KVI1"/>
<feature type="compositionally biased region" description="Polar residues" evidence="5">
    <location>
        <begin position="125"/>
        <end position="141"/>
    </location>
</feature>
<comment type="subcellular location">
    <subcellularLocation>
        <location evidence="1">Membrane</location>
        <topology evidence="1">Multi-pass membrane protein</topology>
    </subcellularLocation>
</comment>
<keyword evidence="8" id="KW-1185">Reference proteome</keyword>
<dbReference type="PANTHER" id="PTHR28128">
    <property type="entry name" value="GOLGI APPARATUS MEMBRANE PROTEIN TVP15"/>
    <property type="match status" value="1"/>
</dbReference>
<feature type="transmembrane region" description="Helical" evidence="6">
    <location>
        <begin position="66"/>
        <end position="88"/>
    </location>
</feature>
<dbReference type="RefSeq" id="XP_068368383.1">
    <property type="nucleotide sequence ID" value="XM_068497725.1"/>
</dbReference>
<proteinExistence type="predicted"/>
<dbReference type="GeneID" id="94832429"/>
<organism evidence="7 8">
    <name type="scientific">Tritrichomonas foetus</name>
    <dbReference type="NCBI Taxonomy" id="1144522"/>
    <lineage>
        <taxon>Eukaryota</taxon>
        <taxon>Metamonada</taxon>
        <taxon>Parabasalia</taxon>
        <taxon>Tritrichomonadida</taxon>
        <taxon>Tritrichomonadidae</taxon>
        <taxon>Tritrichomonas</taxon>
    </lineage>
</organism>
<sequence>MGFVCNLNTVLQFVTIATGIFGVIIAIVLMIKYFGPAQIILDLVVIFFSLCIIASEIYVFDFFKYIAFLMTFWGKAALYLFMGFFLFAESGTGLVAAIVFWALFVFYVIVAFITKTTSPPLLQKNSQPSFSATDSDYFQQSEGKKNDSD</sequence>
<evidence type="ECO:0000256" key="4">
    <source>
        <dbReference type="ARBA" id="ARBA00023136"/>
    </source>
</evidence>
<protein>
    <recommendedName>
        <fullName evidence="9">COPI associated protein</fullName>
    </recommendedName>
</protein>
<evidence type="ECO:0000313" key="8">
    <source>
        <dbReference type="Proteomes" id="UP000179807"/>
    </source>
</evidence>
<evidence type="ECO:0000256" key="2">
    <source>
        <dbReference type="ARBA" id="ARBA00022692"/>
    </source>
</evidence>
<name>A0A1J4KVI1_9EUKA</name>
<keyword evidence="4 6" id="KW-0472">Membrane</keyword>
<dbReference type="GO" id="GO:0016020">
    <property type="term" value="C:membrane"/>
    <property type="evidence" value="ECO:0007669"/>
    <property type="project" value="UniProtKB-SubCell"/>
</dbReference>
<feature type="transmembrane region" description="Helical" evidence="6">
    <location>
        <begin position="7"/>
        <end position="31"/>
    </location>
</feature>
<evidence type="ECO:0000256" key="3">
    <source>
        <dbReference type="ARBA" id="ARBA00022989"/>
    </source>
</evidence>
<keyword evidence="3 6" id="KW-1133">Transmembrane helix</keyword>